<dbReference type="Gene3D" id="3.40.190.80">
    <property type="match status" value="1"/>
</dbReference>
<feature type="binding site" evidence="5">
    <location>
        <position position="62"/>
    </location>
    <ligand>
        <name>Mg(2+)</name>
        <dbReference type="ChEBI" id="CHEBI:18420"/>
        <label>1</label>
        <note>catalytic</note>
    </ligand>
</feature>
<dbReference type="PANTHER" id="PTHR20854">
    <property type="entry name" value="INOSITOL MONOPHOSPHATASE"/>
    <property type="match status" value="1"/>
</dbReference>
<dbReference type="GO" id="GO:0007165">
    <property type="term" value="P:signal transduction"/>
    <property type="evidence" value="ECO:0007669"/>
    <property type="project" value="TreeGrafter"/>
</dbReference>
<evidence type="ECO:0000313" key="6">
    <source>
        <dbReference type="EMBL" id="KKT80898.1"/>
    </source>
</evidence>
<feature type="binding site" evidence="5">
    <location>
        <position position="80"/>
    </location>
    <ligand>
        <name>Mg(2+)</name>
        <dbReference type="ChEBI" id="CHEBI:18420"/>
        <label>1</label>
        <note>catalytic</note>
    </ligand>
</feature>
<keyword evidence="4 5" id="KW-0460">Magnesium</keyword>
<proteinExistence type="predicted"/>
<sequence length="249" mass="27752">MLDVAIDAAKQAGELALKYFKSQPKVSYKADKSPVTIADLETEKLIRRIINRKFPDHGIIGEELPPVNPKADYQWVIDPIDGTRDFIRRIPFWANYIAVLKNNKPIMGVIFLPILGDMITSQKGNGTFLNDQKVHVSKTKKLEEAYISHGQIKRFVSIGKKNQLLNLAIIVRSSRNYGNFGLKLLLEGKIDAVLEAGGGFHDFAAPKIIVEEAGGKFSDFSGKNLLTSGNGIWTNKLLHNQVLKILNSR</sequence>
<dbReference type="FunFam" id="3.30.540.10:FF:000003">
    <property type="entry name" value="Inositol-1-monophosphatase"/>
    <property type="match status" value="1"/>
</dbReference>
<evidence type="ECO:0000256" key="3">
    <source>
        <dbReference type="ARBA" id="ARBA00022801"/>
    </source>
</evidence>
<evidence type="ECO:0000256" key="2">
    <source>
        <dbReference type="ARBA" id="ARBA00022723"/>
    </source>
</evidence>
<dbReference type="EMBL" id="LCJQ01000022">
    <property type="protein sequence ID" value="KKT80898.1"/>
    <property type="molecule type" value="Genomic_DNA"/>
</dbReference>
<evidence type="ECO:0000256" key="4">
    <source>
        <dbReference type="ARBA" id="ARBA00022842"/>
    </source>
</evidence>
<evidence type="ECO:0000256" key="5">
    <source>
        <dbReference type="PIRSR" id="PIRSR600760-2"/>
    </source>
</evidence>
<dbReference type="PANTHER" id="PTHR20854:SF4">
    <property type="entry name" value="INOSITOL-1-MONOPHOSPHATASE-RELATED"/>
    <property type="match status" value="1"/>
</dbReference>
<dbReference type="Pfam" id="PF00459">
    <property type="entry name" value="Inositol_P"/>
    <property type="match status" value="1"/>
</dbReference>
<dbReference type="InterPro" id="IPR000760">
    <property type="entry name" value="Inositol_monophosphatase-like"/>
</dbReference>
<keyword evidence="3" id="KW-0378">Hydrolase</keyword>
<name>A0A0G1KBC9_9BACT</name>
<gene>
    <name evidence="6" type="ORF">UW78_C0022G0004</name>
</gene>
<dbReference type="SUPFAM" id="SSF56655">
    <property type="entry name" value="Carbohydrate phosphatase"/>
    <property type="match status" value="1"/>
</dbReference>
<evidence type="ECO:0000313" key="7">
    <source>
        <dbReference type="Proteomes" id="UP000034595"/>
    </source>
</evidence>
<dbReference type="PROSITE" id="PS00629">
    <property type="entry name" value="IMP_1"/>
    <property type="match status" value="1"/>
</dbReference>
<dbReference type="GO" id="GO:0006020">
    <property type="term" value="P:inositol metabolic process"/>
    <property type="evidence" value="ECO:0007669"/>
    <property type="project" value="TreeGrafter"/>
</dbReference>
<accession>A0A0G1KBC9</accession>
<organism evidence="6 7">
    <name type="scientific">Candidatus Azambacteria bacterium GW2011_GWA1_44_9</name>
    <dbReference type="NCBI Taxonomy" id="1618610"/>
    <lineage>
        <taxon>Bacteria</taxon>
        <taxon>Candidatus Azamiibacteriota</taxon>
    </lineage>
</organism>
<comment type="caution">
    <text evidence="6">The sequence shown here is derived from an EMBL/GenBank/DDBJ whole genome shotgun (WGS) entry which is preliminary data.</text>
</comment>
<comment type="cofactor">
    <cofactor evidence="1 5">
        <name>Mg(2+)</name>
        <dbReference type="ChEBI" id="CHEBI:18420"/>
    </cofactor>
</comment>
<dbReference type="AlphaFoldDB" id="A0A0G1KBC9"/>
<dbReference type="GO" id="GO:0046872">
    <property type="term" value="F:metal ion binding"/>
    <property type="evidence" value="ECO:0007669"/>
    <property type="project" value="UniProtKB-KW"/>
</dbReference>
<reference evidence="6 7" key="1">
    <citation type="journal article" date="2015" name="Nature">
        <title>rRNA introns, odd ribosomes, and small enigmatic genomes across a large radiation of phyla.</title>
        <authorList>
            <person name="Brown C.T."/>
            <person name="Hug L.A."/>
            <person name="Thomas B.C."/>
            <person name="Sharon I."/>
            <person name="Castelle C.J."/>
            <person name="Singh A."/>
            <person name="Wilkins M.J."/>
            <person name="Williams K.H."/>
            <person name="Banfield J.F."/>
        </authorList>
    </citation>
    <scope>NUCLEOTIDE SEQUENCE [LARGE SCALE GENOMIC DNA]</scope>
</reference>
<dbReference type="PRINTS" id="PR00377">
    <property type="entry name" value="IMPHPHTASES"/>
</dbReference>
<feature type="binding site" evidence="5">
    <location>
        <position position="78"/>
    </location>
    <ligand>
        <name>Mg(2+)</name>
        <dbReference type="ChEBI" id="CHEBI:18420"/>
        <label>1</label>
        <note>catalytic</note>
    </ligand>
</feature>
<feature type="binding site" evidence="5">
    <location>
        <position position="202"/>
    </location>
    <ligand>
        <name>Mg(2+)</name>
        <dbReference type="ChEBI" id="CHEBI:18420"/>
        <label>1</label>
        <note>catalytic</note>
    </ligand>
</feature>
<keyword evidence="2 5" id="KW-0479">Metal-binding</keyword>
<evidence type="ECO:0008006" key="8">
    <source>
        <dbReference type="Google" id="ProtNLM"/>
    </source>
</evidence>
<feature type="binding site" evidence="5">
    <location>
        <position position="81"/>
    </location>
    <ligand>
        <name>Mg(2+)</name>
        <dbReference type="ChEBI" id="CHEBI:18420"/>
        <label>1</label>
        <note>catalytic</note>
    </ligand>
</feature>
<dbReference type="Proteomes" id="UP000034595">
    <property type="component" value="Unassembled WGS sequence"/>
</dbReference>
<dbReference type="GO" id="GO:0008934">
    <property type="term" value="F:inositol monophosphate 1-phosphatase activity"/>
    <property type="evidence" value="ECO:0007669"/>
    <property type="project" value="TreeGrafter"/>
</dbReference>
<evidence type="ECO:0000256" key="1">
    <source>
        <dbReference type="ARBA" id="ARBA00001946"/>
    </source>
</evidence>
<protein>
    <recommendedName>
        <fullName evidence="8">Inositol monophosphatase</fullName>
    </recommendedName>
</protein>
<dbReference type="Gene3D" id="3.30.540.10">
    <property type="entry name" value="Fructose-1,6-Bisphosphatase, subunit A, domain 1"/>
    <property type="match status" value="1"/>
</dbReference>
<dbReference type="InterPro" id="IPR020583">
    <property type="entry name" value="Inositol_monoP_metal-BS"/>
</dbReference>